<name>A0A183B978_9TREM</name>
<evidence type="ECO:0000256" key="1">
    <source>
        <dbReference type="SAM" id="Phobius"/>
    </source>
</evidence>
<keyword evidence="1" id="KW-0812">Transmembrane</keyword>
<keyword evidence="1" id="KW-0472">Membrane</keyword>
<evidence type="ECO:0000313" key="3">
    <source>
        <dbReference type="Proteomes" id="UP000272942"/>
    </source>
</evidence>
<gene>
    <name evidence="2" type="ORF">ECPE_LOCUS15763</name>
</gene>
<dbReference type="AlphaFoldDB" id="A0A183B978"/>
<evidence type="ECO:0000313" key="4">
    <source>
        <dbReference type="WBParaSite" id="ECPE_0001580301-mRNA-1"/>
    </source>
</evidence>
<reference evidence="4" key="1">
    <citation type="submission" date="2016-06" db="UniProtKB">
        <authorList>
            <consortium name="WormBaseParasite"/>
        </authorList>
    </citation>
    <scope>IDENTIFICATION</scope>
</reference>
<accession>A0A183B978</accession>
<feature type="transmembrane region" description="Helical" evidence="1">
    <location>
        <begin position="53"/>
        <end position="73"/>
    </location>
</feature>
<feature type="transmembrane region" description="Helical" evidence="1">
    <location>
        <begin position="79"/>
        <end position="103"/>
    </location>
</feature>
<feature type="transmembrane region" description="Helical" evidence="1">
    <location>
        <begin position="6"/>
        <end position="28"/>
    </location>
</feature>
<reference evidence="2 3" key="2">
    <citation type="submission" date="2018-11" db="EMBL/GenBank/DDBJ databases">
        <authorList>
            <consortium name="Pathogen Informatics"/>
        </authorList>
    </citation>
    <scope>NUCLEOTIDE SEQUENCE [LARGE SCALE GENOMIC DNA]</scope>
    <source>
        <strain evidence="2 3">Egypt</strain>
    </source>
</reference>
<organism evidence="4">
    <name type="scientific">Echinostoma caproni</name>
    <dbReference type="NCBI Taxonomy" id="27848"/>
    <lineage>
        <taxon>Eukaryota</taxon>
        <taxon>Metazoa</taxon>
        <taxon>Spiralia</taxon>
        <taxon>Lophotrochozoa</taxon>
        <taxon>Platyhelminthes</taxon>
        <taxon>Trematoda</taxon>
        <taxon>Digenea</taxon>
        <taxon>Plagiorchiida</taxon>
        <taxon>Echinostomata</taxon>
        <taxon>Echinostomatoidea</taxon>
        <taxon>Echinostomatidae</taxon>
        <taxon>Echinostoma</taxon>
    </lineage>
</organism>
<evidence type="ECO:0000313" key="2">
    <source>
        <dbReference type="EMBL" id="VDP93035.1"/>
    </source>
</evidence>
<sequence length="118" mass="13109">MHLASWISGLLTVLLIAASFAYSAPLLLSGTGTMSDTSSSWTLERASRVGDQFIMLALVGLTIFCDTHLPYWISVGSEFWLQIRLLVDNFIIIAGILITSDLFKESRRIRSNQSTKIK</sequence>
<dbReference type="Proteomes" id="UP000272942">
    <property type="component" value="Unassembled WGS sequence"/>
</dbReference>
<protein>
    <submittedName>
        <fullName evidence="4">Ion_trans domain-containing protein</fullName>
    </submittedName>
</protein>
<proteinExistence type="predicted"/>
<keyword evidence="3" id="KW-1185">Reference proteome</keyword>
<keyword evidence="1" id="KW-1133">Transmembrane helix</keyword>
<dbReference type="OrthoDB" id="6082754at2759"/>
<dbReference type="WBParaSite" id="ECPE_0001580301-mRNA-1">
    <property type="protein sequence ID" value="ECPE_0001580301-mRNA-1"/>
    <property type="gene ID" value="ECPE_0001580301"/>
</dbReference>
<dbReference type="EMBL" id="UZAN01061687">
    <property type="protein sequence ID" value="VDP93035.1"/>
    <property type="molecule type" value="Genomic_DNA"/>
</dbReference>